<proteinExistence type="predicted"/>
<evidence type="ECO:0000313" key="1">
    <source>
        <dbReference type="EMBL" id="WYW19985.1"/>
    </source>
</evidence>
<keyword evidence="2" id="KW-1185">Reference proteome</keyword>
<evidence type="ECO:0000313" key="2">
    <source>
        <dbReference type="Proteomes" id="UP001456344"/>
    </source>
</evidence>
<accession>A0ACD5BQH6</accession>
<dbReference type="Proteomes" id="UP001456344">
    <property type="component" value="Chromosome"/>
</dbReference>
<protein>
    <submittedName>
        <fullName evidence="1">Uncharacterized protein</fullName>
    </submittedName>
</protein>
<sequence length="171" mass="17818">MARTARHDSGGDALSELMRKAGAAPRRREPRGPKHRAPDAAPGSGRIRRISALSAGGLVVGGLLAALLTPSDQAEVVPGMPLSPPSLTIAPQAVEVPDDAVSSPVPSGPSGGSVAPPPPMTASMHGSETPSPTPTPRPEERPDPRAGHREWYYDWNHGGYPGGGRWPQWGR</sequence>
<gene>
    <name evidence="1" type="ORF">LCL61_30990</name>
</gene>
<reference evidence="1" key="1">
    <citation type="submission" date="2023-10" db="EMBL/GenBank/DDBJ databases">
        <title>Whole genome sequencing of actinobacterial strain Amycolatopsis sp. (BCA-696) identifies the underlying plant growth-promoting genes.</title>
        <authorList>
            <person name="Gandham P."/>
            <person name="Vadla N."/>
            <person name="Saji A."/>
            <person name="Srinivas V."/>
            <person name="Ruperao P."/>
            <person name="Selvanayagam S."/>
            <person name="Saxena R.K."/>
            <person name="Rathore A."/>
            <person name="Gopalakrishnan S."/>
            <person name="Thakur V."/>
        </authorList>
    </citation>
    <scope>NUCLEOTIDE SEQUENCE</scope>
    <source>
        <strain evidence="1">BCA-696</strain>
    </source>
</reference>
<organism evidence="1 2">
    <name type="scientific">Amycolatopsis coloradensis</name>
    <dbReference type="NCBI Taxonomy" id="76021"/>
    <lineage>
        <taxon>Bacteria</taxon>
        <taxon>Bacillati</taxon>
        <taxon>Actinomycetota</taxon>
        <taxon>Actinomycetes</taxon>
        <taxon>Pseudonocardiales</taxon>
        <taxon>Pseudonocardiaceae</taxon>
        <taxon>Amycolatopsis</taxon>
    </lineage>
</organism>
<name>A0ACD5BQH6_9PSEU</name>
<dbReference type="EMBL" id="CP150484">
    <property type="protein sequence ID" value="WYW19985.1"/>
    <property type="molecule type" value="Genomic_DNA"/>
</dbReference>